<dbReference type="InterPro" id="IPR006145">
    <property type="entry name" value="PsdUridine_synth_RsuA/RluA"/>
</dbReference>
<comment type="function">
    <text evidence="3">Responsible for synthesis of pseudouridine from uracil.</text>
</comment>
<dbReference type="EMBL" id="JBHTOF010000078">
    <property type="protein sequence ID" value="MFD1465726.1"/>
    <property type="molecule type" value="Genomic_DNA"/>
</dbReference>
<evidence type="ECO:0000313" key="5">
    <source>
        <dbReference type="EMBL" id="MFD1465726.1"/>
    </source>
</evidence>
<dbReference type="RefSeq" id="WP_125578800.1">
    <property type="nucleotide sequence ID" value="NZ_JBHTOF010000078.1"/>
</dbReference>
<proteinExistence type="inferred from homology"/>
<dbReference type="PROSITE" id="PS01129">
    <property type="entry name" value="PSI_RLU"/>
    <property type="match status" value="1"/>
</dbReference>
<comment type="similarity">
    <text evidence="2 3">Belongs to the pseudouridine synthase RluA family.</text>
</comment>
<dbReference type="EC" id="5.4.99.-" evidence="3"/>
<protein>
    <recommendedName>
        <fullName evidence="3">Pseudouridine synthase</fullName>
        <ecNumber evidence="3">5.4.99.-</ecNumber>
    </recommendedName>
</protein>
<organism evidence="5 6">
    <name type="scientific">Lapidilactobacillus mulanensis</name>
    <dbReference type="NCBI Taxonomy" id="2485999"/>
    <lineage>
        <taxon>Bacteria</taxon>
        <taxon>Bacillati</taxon>
        <taxon>Bacillota</taxon>
        <taxon>Bacilli</taxon>
        <taxon>Lactobacillales</taxon>
        <taxon>Lactobacillaceae</taxon>
        <taxon>Lapidilactobacillus</taxon>
    </lineage>
</organism>
<reference evidence="6" key="1">
    <citation type="journal article" date="2019" name="Int. J. Syst. Evol. Microbiol.">
        <title>The Global Catalogue of Microorganisms (GCM) 10K type strain sequencing project: providing services to taxonomists for standard genome sequencing and annotation.</title>
        <authorList>
            <consortium name="The Broad Institute Genomics Platform"/>
            <consortium name="The Broad Institute Genome Sequencing Center for Infectious Disease"/>
            <person name="Wu L."/>
            <person name="Ma J."/>
        </authorList>
    </citation>
    <scope>NUCLEOTIDE SEQUENCE [LARGE SCALE GENOMIC DNA]</scope>
    <source>
        <strain evidence="6">CCM 8951</strain>
    </source>
</reference>
<evidence type="ECO:0000259" key="4">
    <source>
        <dbReference type="Pfam" id="PF00849"/>
    </source>
</evidence>
<feature type="domain" description="Pseudouridine synthase RsuA/RluA-like" evidence="4">
    <location>
        <begin position="91"/>
        <end position="237"/>
    </location>
</feature>
<evidence type="ECO:0000256" key="3">
    <source>
        <dbReference type="RuleBase" id="RU362028"/>
    </source>
</evidence>
<dbReference type="SUPFAM" id="SSF55120">
    <property type="entry name" value="Pseudouridine synthase"/>
    <property type="match status" value="1"/>
</dbReference>
<dbReference type="Pfam" id="PF00849">
    <property type="entry name" value="PseudoU_synth_2"/>
    <property type="match status" value="1"/>
</dbReference>
<gene>
    <name evidence="5" type="ORF">ACFQ4L_06495</name>
</gene>
<dbReference type="PANTHER" id="PTHR21600:SF87">
    <property type="entry name" value="RNA PSEUDOURIDYLATE SYNTHASE DOMAIN-CONTAINING PROTEIN 1"/>
    <property type="match status" value="1"/>
</dbReference>
<dbReference type="InterPro" id="IPR050188">
    <property type="entry name" value="RluA_PseudoU_synthase"/>
</dbReference>
<comment type="caution">
    <text evidence="5">The sequence shown here is derived from an EMBL/GenBank/DDBJ whole genome shotgun (WGS) entry which is preliminary data.</text>
</comment>
<keyword evidence="3 5" id="KW-0413">Isomerase</keyword>
<dbReference type="Proteomes" id="UP001597244">
    <property type="component" value="Unassembled WGS sequence"/>
</dbReference>
<dbReference type="NCBIfam" id="TIGR00005">
    <property type="entry name" value="rluA_subfam"/>
    <property type="match status" value="1"/>
</dbReference>
<dbReference type="InterPro" id="IPR006225">
    <property type="entry name" value="PsdUridine_synth_RluC/D"/>
</dbReference>
<dbReference type="CDD" id="cd02869">
    <property type="entry name" value="PseudoU_synth_RluA_like"/>
    <property type="match status" value="1"/>
</dbReference>
<keyword evidence="6" id="KW-1185">Reference proteome</keyword>
<dbReference type="InterPro" id="IPR020103">
    <property type="entry name" value="PsdUridine_synth_cat_dom_sf"/>
</dbReference>
<dbReference type="GO" id="GO:0016853">
    <property type="term" value="F:isomerase activity"/>
    <property type="evidence" value="ECO:0007669"/>
    <property type="project" value="UniProtKB-KW"/>
</dbReference>
<evidence type="ECO:0000256" key="2">
    <source>
        <dbReference type="ARBA" id="ARBA00010876"/>
    </source>
</evidence>
<comment type="catalytic activity">
    <reaction evidence="1 3">
        <text>a uridine in RNA = a pseudouridine in RNA</text>
        <dbReference type="Rhea" id="RHEA:48348"/>
        <dbReference type="Rhea" id="RHEA-COMP:12068"/>
        <dbReference type="Rhea" id="RHEA-COMP:12069"/>
        <dbReference type="ChEBI" id="CHEBI:65314"/>
        <dbReference type="ChEBI" id="CHEBI:65315"/>
    </reaction>
</comment>
<evidence type="ECO:0000256" key="1">
    <source>
        <dbReference type="ARBA" id="ARBA00000073"/>
    </source>
</evidence>
<dbReference type="InterPro" id="IPR006224">
    <property type="entry name" value="PsdUridine_synth_RluA-like_CS"/>
</dbReference>
<accession>A0ABW4DQL1</accession>
<name>A0ABW4DQL1_9LACO</name>
<evidence type="ECO:0000313" key="6">
    <source>
        <dbReference type="Proteomes" id="UP001597244"/>
    </source>
</evidence>
<dbReference type="Gene3D" id="3.30.2350.10">
    <property type="entry name" value="Pseudouridine synthase"/>
    <property type="match status" value="1"/>
</dbReference>
<sequence length="288" mass="33134">MQTHFLEYLPADLAPMTIRQLLRKWLIPRKWQHLLRIQEKITVNHHYHHFDELVHGGDLIEMNFDFLPENTQHYLPATDYQPEILYEDATTIIVNKPAGLKTHPNRPDETGSMLNFLQAEYPDILIVHRLDQQTSGALLVAKNTVAVPIYNRQLTLKVMRRDYLAWVSEPTTLSDQGGISLPIGPDPTDKRKFCVDDQSGLSAQTNYRVLRRTESAALVAISLETGRTHQIRVHFAAIGHPIVGDPLYNPAYQPAQKMLLHGYQLHFYPPFQFNEQQISAPLPEYFPK</sequence>
<dbReference type="PANTHER" id="PTHR21600">
    <property type="entry name" value="MITOCHONDRIAL RNA PSEUDOURIDINE SYNTHASE"/>
    <property type="match status" value="1"/>
</dbReference>